<feature type="binding site" evidence="5">
    <location>
        <position position="219"/>
    </location>
    <ligand>
        <name>a divalent metal cation</name>
        <dbReference type="ChEBI" id="CHEBI:60240"/>
        <label>1</label>
    </ligand>
</feature>
<dbReference type="InterPro" id="IPR036005">
    <property type="entry name" value="Creatinase/aminopeptidase-like"/>
</dbReference>
<dbReference type="AlphaFoldDB" id="A0A7S2PRI4"/>
<evidence type="ECO:0000256" key="2">
    <source>
        <dbReference type="ARBA" id="ARBA00022670"/>
    </source>
</evidence>
<evidence type="ECO:0000256" key="3">
    <source>
        <dbReference type="ARBA" id="ARBA00022723"/>
    </source>
</evidence>
<dbReference type="CDD" id="cd01086">
    <property type="entry name" value="MetAP1"/>
    <property type="match status" value="1"/>
</dbReference>
<comment type="cofactor">
    <cofactor evidence="5">
        <name>Co(2+)</name>
        <dbReference type="ChEBI" id="CHEBI:48828"/>
    </cofactor>
    <cofactor evidence="5">
        <name>Zn(2+)</name>
        <dbReference type="ChEBI" id="CHEBI:29105"/>
    </cofactor>
    <cofactor evidence="5">
        <name>Mn(2+)</name>
        <dbReference type="ChEBI" id="CHEBI:29035"/>
    </cofactor>
    <cofactor evidence="5">
        <name>Fe(2+)</name>
        <dbReference type="ChEBI" id="CHEBI:29033"/>
    </cofactor>
    <text evidence="5">Binds 2 divalent metal cations per subunit. Has a high-affinity and a low affinity metal-binding site. The true nature of the physiological cofactor is under debate. The enzyme is active with cobalt, zinc, manganese or divalent iron ions. Most likely, methionine aminopeptidases function as mononuclear Fe(2+)-metalloproteases under physiological conditions, and the catalytically relevant metal-binding site has been assigned to the histidine-containing high-affinity site.</text>
</comment>
<comment type="similarity">
    <text evidence="5">Belongs to the peptidase M24A family. Methionine aminopeptidase type 1 subfamily.</text>
</comment>
<dbReference type="GO" id="GO:0070006">
    <property type="term" value="F:metalloaminopeptidase activity"/>
    <property type="evidence" value="ECO:0007669"/>
    <property type="project" value="UniProtKB-UniRule"/>
</dbReference>
<dbReference type="InterPro" id="IPR000994">
    <property type="entry name" value="Pept_M24"/>
</dbReference>
<dbReference type="Gene3D" id="3.90.230.10">
    <property type="entry name" value="Creatinase/methionine aminopeptidase superfamily"/>
    <property type="match status" value="1"/>
</dbReference>
<accession>A0A7S2PRI4</accession>
<evidence type="ECO:0000256" key="5">
    <source>
        <dbReference type="HAMAP-Rule" id="MF_03174"/>
    </source>
</evidence>
<dbReference type="PANTHER" id="PTHR43330:SF8">
    <property type="entry name" value="METHIONINE AMINOPEPTIDASE 1D, MITOCHONDRIAL"/>
    <property type="match status" value="1"/>
</dbReference>
<name>A0A7S2PRI4_9STRA</name>
<dbReference type="EMBL" id="HBGY01034084">
    <property type="protein sequence ID" value="CAD9615399.1"/>
    <property type="molecule type" value="Transcribed_RNA"/>
</dbReference>
<dbReference type="PANTHER" id="PTHR43330">
    <property type="entry name" value="METHIONINE AMINOPEPTIDASE"/>
    <property type="match status" value="1"/>
</dbReference>
<dbReference type="NCBIfam" id="TIGR00500">
    <property type="entry name" value="met_pdase_I"/>
    <property type="match status" value="1"/>
</dbReference>
<reference evidence="8" key="1">
    <citation type="submission" date="2021-01" db="EMBL/GenBank/DDBJ databases">
        <authorList>
            <person name="Corre E."/>
            <person name="Pelletier E."/>
            <person name="Niang G."/>
            <person name="Scheremetjew M."/>
            <person name="Finn R."/>
            <person name="Kale V."/>
            <person name="Holt S."/>
            <person name="Cochrane G."/>
            <person name="Meng A."/>
            <person name="Brown T."/>
            <person name="Cohen L."/>
        </authorList>
    </citation>
    <scope>NUCLEOTIDE SEQUENCE</scope>
    <source>
        <strain evidence="8">B650</strain>
    </source>
</reference>
<comment type="function">
    <text evidence="6">Cotranslationally removes the N-terminal methionine from nascent proteins. The N-terminal methionine is often cleaved when the second residue in the primary sequence is small and uncharged (Met-Ala-, Cys, Gly, Pro, Ser, Thr, or Val).</text>
</comment>
<comment type="catalytic activity">
    <reaction evidence="5 6">
        <text>Release of N-terminal amino acids, preferentially methionine, from peptides and arylamides.</text>
        <dbReference type="EC" id="3.4.11.18"/>
    </reaction>
</comment>
<dbReference type="InterPro" id="IPR002467">
    <property type="entry name" value="Pept_M24A_MAP1"/>
</dbReference>
<feature type="binding site" evidence="5">
    <location>
        <position position="219"/>
    </location>
    <ligand>
        <name>a divalent metal cation</name>
        <dbReference type="ChEBI" id="CHEBI:60240"/>
        <label>2</label>
        <note>catalytic</note>
    </ligand>
</feature>
<dbReference type="HAMAP" id="MF_01974">
    <property type="entry name" value="MetAP_1"/>
    <property type="match status" value="1"/>
</dbReference>
<dbReference type="SUPFAM" id="SSF55920">
    <property type="entry name" value="Creatinase/aminopeptidase"/>
    <property type="match status" value="1"/>
</dbReference>
<keyword evidence="4 5" id="KW-0378">Hydrolase</keyword>
<proteinExistence type="inferred from homology"/>
<keyword evidence="2 5" id="KW-0645">Protease</keyword>
<dbReference type="GO" id="GO:0046872">
    <property type="term" value="F:metal ion binding"/>
    <property type="evidence" value="ECO:0007669"/>
    <property type="project" value="UniProtKB-UniRule"/>
</dbReference>
<dbReference type="GO" id="GO:0004239">
    <property type="term" value="F:initiator methionyl aminopeptidase activity"/>
    <property type="evidence" value="ECO:0007669"/>
    <property type="project" value="UniProtKB-UniRule"/>
</dbReference>
<organism evidence="8">
    <name type="scientific">Leptocylindrus danicus</name>
    <dbReference type="NCBI Taxonomy" id="163516"/>
    <lineage>
        <taxon>Eukaryota</taxon>
        <taxon>Sar</taxon>
        <taxon>Stramenopiles</taxon>
        <taxon>Ochrophyta</taxon>
        <taxon>Bacillariophyta</taxon>
        <taxon>Coscinodiscophyceae</taxon>
        <taxon>Chaetocerotophycidae</taxon>
        <taxon>Leptocylindrales</taxon>
        <taxon>Leptocylindraceae</taxon>
        <taxon>Leptocylindrus</taxon>
    </lineage>
</organism>
<dbReference type="Pfam" id="PF00557">
    <property type="entry name" value="Peptidase_M24"/>
    <property type="match status" value="1"/>
</dbReference>
<feature type="domain" description="Peptidase M24" evidence="7">
    <location>
        <begin position="2"/>
        <end position="226"/>
    </location>
</feature>
<keyword evidence="1 5" id="KW-0031">Aminopeptidase</keyword>
<feature type="binding site" evidence="5">
    <location>
        <position position="65"/>
    </location>
    <ligand>
        <name>a divalent metal cation</name>
        <dbReference type="ChEBI" id="CHEBI:60240"/>
        <label>1</label>
    </ligand>
</feature>
<dbReference type="EC" id="3.4.11.18" evidence="6"/>
<feature type="binding site" evidence="5">
    <location>
        <position position="76"/>
    </location>
    <ligand>
        <name>a divalent metal cation</name>
        <dbReference type="ChEBI" id="CHEBI:60240"/>
        <label>1</label>
    </ligand>
</feature>
<feature type="binding site" evidence="5">
    <location>
        <position position="188"/>
    </location>
    <ligand>
        <name>a divalent metal cation</name>
        <dbReference type="ChEBI" id="CHEBI:60240"/>
        <label>2</label>
        <note>catalytic</note>
    </ligand>
</feature>
<feature type="binding site" evidence="5">
    <location>
        <position position="48"/>
    </location>
    <ligand>
        <name>substrate</name>
    </ligand>
</feature>
<keyword evidence="3 5" id="KW-0479">Metal-binding</keyword>
<evidence type="ECO:0000313" key="8">
    <source>
        <dbReference type="EMBL" id="CAD9615399.1"/>
    </source>
</evidence>
<sequence>MAKPGITTDEIDKVVYQEIVSRGAYPSPLNYCGFPKSLCSSINEIICHGIPDARPLQYGDVVSFDVSCFVGGVHGDNCGTVIVGDNGDDAKDNKFSEVVSADRIERSQLLVKAAREALAAGIEVCRPGACLTDVGAAIHQVCDRYGYDTVREYRGHGIASEFHCAPFVKHFRNNDKLKLQPGMIFTIEPMVTENKADNVLWEDGWTVATKDGGRAAQFEDTVLITDTGVEILTLPS</sequence>
<evidence type="ECO:0000256" key="4">
    <source>
        <dbReference type="ARBA" id="ARBA00022801"/>
    </source>
</evidence>
<dbReference type="PRINTS" id="PR00599">
    <property type="entry name" value="MAPEPTIDASE"/>
</dbReference>
<dbReference type="GO" id="GO:0006508">
    <property type="term" value="P:proteolysis"/>
    <property type="evidence" value="ECO:0007669"/>
    <property type="project" value="UniProtKB-KW"/>
</dbReference>
<feature type="binding site" evidence="5">
    <location>
        <position position="76"/>
    </location>
    <ligand>
        <name>a divalent metal cation</name>
        <dbReference type="ChEBI" id="CHEBI:60240"/>
        <label>2</label>
        <note>catalytic</note>
    </ligand>
</feature>
<dbReference type="InterPro" id="IPR001714">
    <property type="entry name" value="Pept_M24_MAP"/>
</dbReference>
<feature type="binding site" evidence="5">
    <location>
        <position position="156"/>
    </location>
    <ligand>
        <name>a divalent metal cation</name>
        <dbReference type="ChEBI" id="CHEBI:60240"/>
        <label>2</label>
        <note>catalytic</note>
    </ligand>
</feature>
<gene>
    <name evidence="8" type="ORF">LDAN0321_LOCUS21425</name>
</gene>
<protein>
    <recommendedName>
        <fullName evidence="6">Methionine aminopeptidase</fullName>
        <ecNumber evidence="6">3.4.11.18</ecNumber>
    </recommendedName>
</protein>
<feature type="binding site" evidence="5">
    <location>
        <position position="163"/>
    </location>
    <ligand>
        <name>substrate</name>
    </ligand>
</feature>
<evidence type="ECO:0000256" key="6">
    <source>
        <dbReference type="RuleBase" id="RU003653"/>
    </source>
</evidence>
<evidence type="ECO:0000259" key="7">
    <source>
        <dbReference type="Pfam" id="PF00557"/>
    </source>
</evidence>
<evidence type="ECO:0000256" key="1">
    <source>
        <dbReference type="ARBA" id="ARBA00022438"/>
    </source>
</evidence>